<feature type="compositionally biased region" description="Basic and acidic residues" evidence="2">
    <location>
        <begin position="165"/>
        <end position="179"/>
    </location>
</feature>
<protein>
    <submittedName>
        <fullName evidence="3">Uncharacterized protein</fullName>
    </submittedName>
</protein>
<dbReference type="VEuPathDB" id="FungiDB:C8Q69DRAFT_474817"/>
<feature type="region of interest" description="Disordered" evidence="2">
    <location>
        <begin position="458"/>
        <end position="546"/>
    </location>
</feature>
<feature type="compositionally biased region" description="Low complexity" evidence="2">
    <location>
        <begin position="519"/>
        <end position="532"/>
    </location>
</feature>
<evidence type="ECO:0000256" key="1">
    <source>
        <dbReference type="SAM" id="Coils"/>
    </source>
</evidence>
<reference evidence="3 4" key="1">
    <citation type="journal article" date="2018" name="Front. Microbiol.">
        <title>Genomic and genetic insights into a cosmopolitan fungus, Paecilomyces variotii (Eurotiales).</title>
        <authorList>
            <person name="Urquhart A.S."/>
            <person name="Mondo S.J."/>
            <person name="Makela M.R."/>
            <person name="Hane J.K."/>
            <person name="Wiebenga A."/>
            <person name="He G."/>
            <person name="Mihaltcheva S."/>
            <person name="Pangilinan J."/>
            <person name="Lipzen A."/>
            <person name="Barry K."/>
            <person name="de Vries R.P."/>
            <person name="Grigoriev I.V."/>
            <person name="Idnurm A."/>
        </authorList>
    </citation>
    <scope>NUCLEOTIDE SEQUENCE [LARGE SCALE GENOMIC DNA]</scope>
    <source>
        <strain evidence="3 4">CBS 101075</strain>
    </source>
</reference>
<feature type="compositionally biased region" description="Polar residues" evidence="2">
    <location>
        <begin position="460"/>
        <end position="470"/>
    </location>
</feature>
<feature type="non-terminal residue" evidence="3">
    <location>
        <position position="1"/>
    </location>
</feature>
<name>A0A443HPN7_BYSSP</name>
<evidence type="ECO:0000256" key="2">
    <source>
        <dbReference type="SAM" id="MobiDB-lite"/>
    </source>
</evidence>
<feature type="region of interest" description="Disordered" evidence="2">
    <location>
        <begin position="158"/>
        <end position="193"/>
    </location>
</feature>
<feature type="compositionally biased region" description="Polar residues" evidence="2">
    <location>
        <begin position="480"/>
        <end position="489"/>
    </location>
</feature>
<dbReference type="AlphaFoldDB" id="A0A443HPN7"/>
<evidence type="ECO:0000313" key="4">
    <source>
        <dbReference type="Proteomes" id="UP000283841"/>
    </source>
</evidence>
<feature type="region of interest" description="Disordered" evidence="2">
    <location>
        <begin position="1"/>
        <end position="59"/>
    </location>
</feature>
<dbReference type="RefSeq" id="XP_028483417.1">
    <property type="nucleotide sequence ID" value="XM_028631152.1"/>
</dbReference>
<gene>
    <name evidence="3" type="ORF">C8Q69DRAFT_474817</name>
</gene>
<dbReference type="GeneID" id="39600429"/>
<organism evidence="3 4">
    <name type="scientific">Byssochlamys spectabilis</name>
    <name type="common">Paecilomyces variotii</name>
    <dbReference type="NCBI Taxonomy" id="264951"/>
    <lineage>
        <taxon>Eukaryota</taxon>
        <taxon>Fungi</taxon>
        <taxon>Dikarya</taxon>
        <taxon>Ascomycota</taxon>
        <taxon>Pezizomycotina</taxon>
        <taxon>Eurotiomycetes</taxon>
        <taxon>Eurotiomycetidae</taxon>
        <taxon>Eurotiales</taxon>
        <taxon>Thermoascaceae</taxon>
        <taxon>Paecilomyces</taxon>
    </lineage>
</organism>
<comment type="caution">
    <text evidence="3">The sequence shown here is derived from an EMBL/GenBank/DDBJ whole genome shotgun (WGS) entry which is preliminary data.</text>
</comment>
<sequence length="576" mass="63575">MDGSAAEGNSTFHLTCPSTQPEDPGVYGSGGISDPHCSSDQHVNDLGLTLSPGSQQLQHPELQNDPFLEAVLDGLSNNPSLWEDIDLPEPPDYGFQTSFDRGESHTHRKRSIDEAFDGEHDVSVPCQKKHLAGSQINPDIGPQESVPLANYEDIERPAPAASANTEREATPDSLFDEHTPFASSTDEDSGGSLLEDATNETIRTELAETPSVSEDTKRRFGLRTDDLEAAKTRDFFQGFRQPPAYLSPYPRYGGPLGYLPSTPNIHLKCIQVTSERVHDQMLNYRRKIQALTNDRNRYLNLWERWNTLDPATGKSREQLIKEENRQLKRESDRQASQIAELREETERWRACYSSLSTTYNNLLYDIYMRNQAGARENLPTVAPPPQGLQLQHPAALPQGSLPVLGPQMAEKQGQQQMQGGAAVADCSRPNPRAPPSPSVTPVSIPTPVTIDLTFDESDAAPQSRNTSPHSQPAGEPGGQLRQSFRSKTYNWLGDRNHMRGGFRPPPGYTPDWNPDSRRSSNSSQPSPTTATNYSRPSTADPANVQGAVYVEEQADDEAGLDDDELARLLEQELAGQ</sequence>
<evidence type="ECO:0000313" key="3">
    <source>
        <dbReference type="EMBL" id="RWQ93772.1"/>
    </source>
</evidence>
<feature type="compositionally biased region" description="Low complexity" evidence="2">
    <location>
        <begin position="405"/>
        <end position="424"/>
    </location>
</feature>
<dbReference type="Proteomes" id="UP000283841">
    <property type="component" value="Unassembled WGS sequence"/>
</dbReference>
<keyword evidence="1" id="KW-0175">Coiled coil</keyword>
<feature type="coiled-coil region" evidence="1">
    <location>
        <begin position="281"/>
        <end position="344"/>
    </location>
</feature>
<accession>A0A443HPN7</accession>
<dbReference type="EMBL" id="RCNU01000009">
    <property type="protein sequence ID" value="RWQ93772.1"/>
    <property type="molecule type" value="Genomic_DNA"/>
</dbReference>
<feature type="compositionally biased region" description="Polar residues" evidence="2">
    <location>
        <begin position="7"/>
        <end position="21"/>
    </location>
</feature>
<feature type="region of interest" description="Disordered" evidence="2">
    <location>
        <begin position="396"/>
        <end position="446"/>
    </location>
</feature>
<proteinExistence type="predicted"/>
<keyword evidence="4" id="KW-1185">Reference proteome</keyword>